<keyword evidence="2" id="KW-0808">Transferase</keyword>
<protein>
    <submittedName>
        <fullName evidence="2">Alpha-1,6- mannosyltransferase</fullName>
        <ecNumber evidence="2">2.4.1.260</ecNumber>
    </submittedName>
</protein>
<keyword evidence="2" id="KW-0328">Glycosyltransferase</keyword>
<name>A0AAN7T3W9_9EURO</name>
<feature type="transmembrane region" description="Helical" evidence="1">
    <location>
        <begin position="38"/>
        <end position="59"/>
    </location>
</feature>
<gene>
    <name evidence="2" type="primary">ECM39</name>
    <name evidence="2" type="ORF">LTR05_002269</name>
</gene>
<reference evidence="2 3" key="1">
    <citation type="submission" date="2023-08" db="EMBL/GenBank/DDBJ databases">
        <title>Black Yeasts Isolated from many extreme environments.</title>
        <authorList>
            <person name="Coleine C."/>
            <person name="Stajich J.E."/>
            <person name="Selbmann L."/>
        </authorList>
    </citation>
    <scope>NUCLEOTIDE SEQUENCE [LARGE SCALE GENOMIC DNA]</scope>
    <source>
        <strain evidence="2 3">CCFEE 5910</strain>
    </source>
</reference>
<evidence type="ECO:0000313" key="2">
    <source>
        <dbReference type="EMBL" id="KAK5088053.1"/>
    </source>
</evidence>
<comment type="caution">
    <text evidence="2">The sequence shown here is derived from an EMBL/GenBank/DDBJ whole genome shotgun (WGS) entry which is preliminary data.</text>
</comment>
<dbReference type="PANTHER" id="PTHR39474:SF1">
    <property type="entry name" value="FUNGAL SPECIFIC TRANSCRIPTION FACTOR"/>
    <property type="match status" value="1"/>
</dbReference>
<keyword evidence="1" id="KW-1133">Transmembrane helix</keyword>
<dbReference type="AlphaFoldDB" id="A0AAN7T3W9"/>
<organism evidence="2 3">
    <name type="scientific">Lithohypha guttulata</name>
    <dbReference type="NCBI Taxonomy" id="1690604"/>
    <lineage>
        <taxon>Eukaryota</taxon>
        <taxon>Fungi</taxon>
        <taxon>Dikarya</taxon>
        <taxon>Ascomycota</taxon>
        <taxon>Pezizomycotina</taxon>
        <taxon>Eurotiomycetes</taxon>
        <taxon>Chaetothyriomycetidae</taxon>
        <taxon>Chaetothyriales</taxon>
        <taxon>Trichomeriaceae</taxon>
        <taxon>Lithohypha</taxon>
    </lineage>
</organism>
<dbReference type="PANTHER" id="PTHR39474">
    <property type="entry name" value="UNNAMED PRODUCT"/>
    <property type="match status" value="1"/>
</dbReference>
<evidence type="ECO:0000313" key="3">
    <source>
        <dbReference type="Proteomes" id="UP001309876"/>
    </source>
</evidence>
<accession>A0AAN7T3W9</accession>
<sequence>MTVATVIFRSELALLLAALMATRLTVNASKNALYRALFLATVGSTLVTALCSHVILLPLSARNYPGGEALEVLHEYYCENWQVIVDDIVKDRSQPQVRVHLANLALQTGVTKFLEQPNFPTALDSALYGVGAAYLDVERRDPLILPGDEHHPALTIRPTIPSPSPALIRKRELLRSPTWVYDKTPEDTKLLKPAFWDQFDFVIVEQPGIAIGAREVVHEIKAVGTPRLVKSGEQTVNGPDGTKALLHAMYPEPIASILERLHNIAYSLLCLGKLSPIGSITRGYWIEVPLQPKLFILKRATSGTVPNIGVSASMGNEKLADTQHGRGRSQEEILELPDTASTDQNPLSFNKLGPLVVNKDGTLSRLENWEHMNEQERKKTVSYLKKRNMLRLDEAQAAIT</sequence>
<dbReference type="GO" id="GO:0052917">
    <property type="term" value="F:dol-P-Man:Man(7)GlcNAc(2)-PP-Dol alpha-1,6-mannosyltransferase activity"/>
    <property type="evidence" value="ECO:0007669"/>
    <property type="project" value="UniProtKB-EC"/>
</dbReference>
<dbReference type="EC" id="2.4.1.260" evidence="2"/>
<evidence type="ECO:0000256" key="1">
    <source>
        <dbReference type="SAM" id="Phobius"/>
    </source>
</evidence>
<keyword evidence="3" id="KW-1185">Reference proteome</keyword>
<keyword evidence="1" id="KW-0472">Membrane</keyword>
<dbReference type="Proteomes" id="UP001309876">
    <property type="component" value="Unassembled WGS sequence"/>
</dbReference>
<dbReference type="EMBL" id="JAVRRJ010000002">
    <property type="protein sequence ID" value="KAK5088053.1"/>
    <property type="molecule type" value="Genomic_DNA"/>
</dbReference>
<proteinExistence type="predicted"/>
<keyword evidence="1" id="KW-0812">Transmembrane</keyword>